<keyword evidence="3" id="KW-1185">Reference proteome</keyword>
<evidence type="ECO:0000313" key="3">
    <source>
        <dbReference type="Proteomes" id="UP000000844"/>
    </source>
</evidence>
<dbReference type="KEGG" id="sna:Snas_1600"/>
<dbReference type="AlphaFoldDB" id="D3PWE6"/>
<keyword evidence="1" id="KW-0812">Transmembrane</keyword>
<dbReference type="OrthoDB" id="5186678at2"/>
<organism evidence="2 3">
    <name type="scientific">Stackebrandtia nassauensis (strain DSM 44728 / CIP 108903 / NRRL B-16338 / NBRC 102104 / LLR-40K-21)</name>
    <dbReference type="NCBI Taxonomy" id="446470"/>
    <lineage>
        <taxon>Bacteria</taxon>
        <taxon>Bacillati</taxon>
        <taxon>Actinomycetota</taxon>
        <taxon>Actinomycetes</taxon>
        <taxon>Glycomycetales</taxon>
        <taxon>Glycomycetaceae</taxon>
        <taxon>Stackebrandtia</taxon>
    </lineage>
</organism>
<dbReference type="HOGENOM" id="CLU_1219106_0_0_11"/>
<feature type="transmembrane region" description="Helical" evidence="1">
    <location>
        <begin position="171"/>
        <end position="194"/>
    </location>
</feature>
<keyword evidence="1" id="KW-1133">Transmembrane helix</keyword>
<dbReference type="EMBL" id="CP001778">
    <property type="protein sequence ID" value="ADD41303.1"/>
    <property type="molecule type" value="Genomic_DNA"/>
</dbReference>
<dbReference type="STRING" id="446470.Snas_1600"/>
<proteinExistence type="predicted"/>
<dbReference type="eggNOG" id="ENOG5031Z3V">
    <property type="taxonomic scope" value="Bacteria"/>
</dbReference>
<name>D3PWE6_STANL</name>
<accession>D3PWE6</accession>
<keyword evidence="1" id="KW-0472">Membrane</keyword>
<dbReference type="Proteomes" id="UP000000844">
    <property type="component" value="Chromosome"/>
</dbReference>
<gene>
    <name evidence="2" type="ordered locus">Snas_1600</name>
</gene>
<sequence>MSTDNLMETYRLACERYTKAVVSATRTRDEAADRYRREAAEVKETAQQAVAERDTAMRDAVAAKKLVTEVDDTCADIWRRLGSYIGPKYTVITPPPGTAEDVSGVTDVKAMVERTRRTIALVQRGEVPFEPPKRAVPVAAVIGVVIGVLAAIGAGMLLSDSKDGHTQALSQAGALVVVFIGAFAGIPVLSGWLATRHRIGPRPIHIGACIVGAVVAMCAMAPFTFVG</sequence>
<dbReference type="RefSeq" id="WP_013016874.1">
    <property type="nucleotide sequence ID" value="NC_013947.1"/>
</dbReference>
<reference evidence="2 3" key="1">
    <citation type="journal article" date="2009" name="Stand. Genomic Sci.">
        <title>Complete genome sequence of Stackebrandtia nassauensis type strain (LLR-40K-21).</title>
        <authorList>
            <person name="Munk C."/>
            <person name="Lapidus A."/>
            <person name="Copeland A."/>
            <person name="Jando M."/>
            <person name="Mayilraj S."/>
            <person name="Glavina Del Rio T."/>
            <person name="Nolan M."/>
            <person name="Chen F."/>
            <person name="Lucas S."/>
            <person name="Tice H."/>
            <person name="Cheng J.F."/>
            <person name="Han C."/>
            <person name="Detter J.C."/>
            <person name="Bruce D."/>
            <person name="Goodwin L."/>
            <person name="Chain P."/>
            <person name="Pitluck S."/>
            <person name="Goker M."/>
            <person name="Ovchinikova G."/>
            <person name="Pati A."/>
            <person name="Ivanova N."/>
            <person name="Mavromatis K."/>
            <person name="Chen A."/>
            <person name="Palaniappan K."/>
            <person name="Land M."/>
            <person name="Hauser L."/>
            <person name="Chang Y.J."/>
            <person name="Jeffries C.D."/>
            <person name="Bristow J."/>
            <person name="Eisen J.A."/>
            <person name="Markowitz V."/>
            <person name="Hugenholtz P."/>
            <person name="Kyrpides N.C."/>
            <person name="Klenk H.P."/>
        </authorList>
    </citation>
    <scope>NUCLEOTIDE SEQUENCE [LARGE SCALE GENOMIC DNA]</scope>
    <source>
        <strain evidence="3">DSM 44728 / CIP 108903 / NRRL B-16338 / NBRC 102104 / LLR-40K-21</strain>
    </source>
</reference>
<feature type="transmembrane region" description="Helical" evidence="1">
    <location>
        <begin position="206"/>
        <end position="226"/>
    </location>
</feature>
<protein>
    <submittedName>
        <fullName evidence="2">Uncharacterized protein</fullName>
    </submittedName>
</protein>
<feature type="transmembrane region" description="Helical" evidence="1">
    <location>
        <begin position="138"/>
        <end position="159"/>
    </location>
</feature>
<evidence type="ECO:0000313" key="2">
    <source>
        <dbReference type="EMBL" id="ADD41303.1"/>
    </source>
</evidence>
<evidence type="ECO:0000256" key="1">
    <source>
        <dbReference type="SAM" id="Phobius"/>
    </source>
</evidence>